<reference evidence="2" key="1">
    <citation type="submission" date="2022-10" db="EMBL/GenBank/DDBJ databases">
        <authorList>
            <person name="Byrne P K."/>
        </authorList>
    </citation>
    <scope>NUCLEOTIDE SEQUENCE</scope>
    <source>
        <strain evidence="2">CBS7001</strain>
    </source>
</reference>
<organism evidence="2 3">
    <name type="scientific">Saccharomyces uvarum</name>
    <name type="common">Yeast</name>
    <name type="synonym">Saccharomyces bayanus var. uvarum</name>
    <dbReference type="NCBI Taxonomy" id="230603"/>
    <lineage>
        <taxon>Eukaryota</taxon>
        <taxon>Fungi</taxon>
        <taxon>Dikarya</taxon>
        <taxon>Ascomycota</taxon>
        <taxon>Saccharomycotina</taxon>
        <taxon>Saccharomycetes</taxon>
        <taxon>Saccharomycetales</taxon>
        <taxon>Saccharomycetaceae</taxon>
        <taxon>Saccharomyces</taxon>
    </lineage>
</organism>
<evidence type="ECO:0000313" key="3">
    <source>
        <dbReference type="Proteomes" id="UP001162090"/>
    </source>
</evidence>
<evidence type="ECO:0000313" key="2">
    <source>
        <dbReference type="EMBL" id="CAI4059027.1"/>
    </source>
</evidence>
<protein>
    <submittedName>
        <fullName evidence="2">Uncharacterized protein</fullName>
    </submittedName>
</protein>
<dbReference type="AlphaFoldDB" id="A0AA35NRW9"/>
<feature type="region of interest" description="Disordered" evidence="1">
    <location>
        <begin position="486"/>
        <end position="509"/>
    </location>
</feature>
<feature type="region of interest" description="Disordered" evidence="1">
    <location>
        <begin position="93"/>
        <end position="112"/>
    </location>
</feature>
<name>A0AA35NRW9_SACUV</name>
<evidence type="ECO:0000256" key="1">
    <source>
        <dbReference type="SAM" id="MobiDB-lite"/>
    </source>
</evidence>
<feature type="compositionally biased region" description="Polar residues" evidence="1">
    <location>
        <begin position="498"/>
        <end position="509"/>
    </location>
</feature>
<proteinExistence type="predicted"/>
<accession>A0AA35NRW9</accession>
<gene>
    <name evidence="2" type="primary">SUVC04G3990</name>
    <name evidence="2" type="ORF">SUVC_04G3990</name>
</gene>
<dbReference type="EMBL" id="OX365915">
    <property type="protein sequence ID" value="CAI4059027.1"/>
    <property type="molecule type" value="Genomic_DNA"/>
</dbReference>
<dbReference type="Proteomes" id="UP001162090">
    <property type="component" value="Chromosome 4"/>
</dbReference>
<sequence>MIPNNVLNDIADSGRLNVKYNQQIKVKLGNVKAQGIGLGANEMPPSENDFKYTSYEERIERQKIKTHYHYRKGGTRIDTSKVAINQHADTRIRGGRKCTPEHNIGTTTSKHEARLPEDIPQPIEQENRHFEDKRDWSRLSTSKICEILEDISSKKHRSKVHFTPLPKKEKLPKTHYKENDEGNQDWSQIPNEDVCELIEKIASRRNNSLKDMDRSCSRNQENSETIDFLENDTHIGELTNTLQRNAKGSCEKTTENHYNPESKISKAICLPHQEKELRLIPFLQKQRREPAIICRGGVREFRMRKSPKKLKLCPRTLVRNVFSVGVIISSHSLSFERKILMHQTFELRSLRDIRDRRTSSFLRSKLEQAHTEITSHLFKPSQSISPCFTMKVVKNRLGSKAFAIICHYELQTPQFDLRGPKTSDCNTHKKSSRLLLMPCEATAIKEIYHPDANLKSKTSHGNTVVETEKLFNNCLPRKGRADLLNSVERSSKSRPSEAKNNPSRNDAINVQGSVTANNSLFAGLRGLFHRLYSKDCWSKADLSETLFYDDLTNRWVKMGDLVQYH</sequence>